<accession>A0A1X1YK85</accession>
<proteinExistence type="predicted"/>
<dbReference type="AlphaFoldDB" id="A0A1X1YK85"/>
<sequence>MSEPAASFRVTWALPDGRPQRTEKMMSTCSAVPELVLGGRHLKDALEQVRRYCGLPWSGGPPETWAFAYYDAIATDPARVTPVDVLSTAALHPGISRSDLAFFVEQREGIQAWLSEVPSDVPLQKADDDVLIHLAALAEWGSAPHLTLLTKVLHRKRPQLIPLIDRHVINHYRPLTGERRAESAWPRLLREIKMDLQGPAGGVVSAWANYVRTESGVSVSALRILDIAVWMDGNQ</sequence>
<dbReference type="Pfam" id="PF19827">
    <property type="entry name" value="DUF6308"/>
    <property type="match status" value="1"/>
</dbReference>
<comment type="caution">
    <text evidence="1">The sequence shown here is derived from an EMBL/GenBank/DDBJ whole genome shotgun (WGS) entry which is preliminary data.</text>
</comment>
<organism evidence="1 2">
    <name type="scientific">Mycolicibacter longobardus</name>
    <dbReference type="NCBI Taxonomy" id="1108812"/>
    <lineage>
        <taxon>Bacteria</taxon>
        <taxon>Bacillati</taxon>
        <taxon>Actinomycetota</taxon>
        <taxon>Actinomycetes</taxon>
        <taxon>Mycobacteriales</taxon>
        <taxon>Mycobacteriaceae</taxon>
        <taxon>Mycolicibacter</taxon>
    </lineage>
</organism>
<dbReference type="Proteomes" id="UP000193866">
    <property type="component" value="Unassembled WGS sequence"/>
</dbReference>
<dbReference type="EMBL" id="LQPG01000017">
    <property type="protein sequence ID" value="ORW11526.1"/>
    <property type="molecule type" value="Genomic_DNA"/>
</dbReference>
<gene>
    <name evidence="1" type="ORF">AWC16_10535</name>
</gene>
<protein>
    <submittedName>
        <fullName evidence="1">Uncharacterized protein</fullName>
    </submittedName>
</protein>
<dbReference type="InterPro" id="IPR046275">
    <property type="entry name" value="DUF6308"/>
</dbReference>
<reference evidence="1 2" key="1">
    <citation type="submission" date="2016-01" db="EMBL/GenBank/DDBJ databases">
        <title>The new phylogeny of the genus Mycobacterium.</title>
        <authorList>
            <person name="Tarcisio F."/>
            <person name="Conor M."/>
            <person name="Antonella G."/>
            <person name="Elisabetta G."/>
            <person name="Giulia F.S."/>
            <person name="Sara T."/>
            <person name="Anna F."/>
            <person name="Clotilde B."/>
            <person name="Roberto B."/>
            <person name="Veronica D.S."/>
            <person name="Fabio R."/>
            <person name="Monica P."/>
            <person name="Olivier J."/>
            <person name="Enrico T."/>
            <person name="Nicola S."/>
        </authorList>
    </citation>
    <scope>NUCLEOTIDE SEQUENCE [LARGE SCALE GENOMIC DNA]</scope>
    <source>
        <strain evidence="1 2">DSM 45394</strain>
    </source>
</reference>
<name>A0A1X1YK85_9MYCO</name>
<keyword evidence="2" id="KW-1185">Reference proteome</keyword>
<evidence type="ECO:0000313" key="2">
    <source>
        <dbReference type="Proteomes" id="UP000193866"/>
    </source>
</evidence>
<evidence type="ECO:0000313" key="1">
    <source>
        <dbReference type="EMBL" id="ORW11526.1"/>
    </source>
</evidence>